<organism evidence="1 2">
    <name type="scientific">Ceratodon purpureus</name>
    <name type="common">Fire moss</name>
    <name type="synonym">Dicranum purpureum</name>
    <dbReference type="NCBI Taxonomy" id="3225"/>
    <lineage>
        <taxon>Eukaryota</taxon>
        <taxon>Viridiplantae</taxon>
        <taxon>Streptophyta</taxon>
        <taxon>Embryophyta</taxon>
        <taxon>Bryophyta</taxon>
        <taxon>Bryophytina</taxon>
        <taxon>Bryopsida</taxon>
        <taxon>Dicranidae</taxon>
        <taxon>Pseudoditrichales</taxon>
        <taxon>Ditrichaceae</taxon>
        <taxon>Ceratodon</taxon>
    </lineage>
</organism>
<name>A0A8T0J0Z2_CERPU</name>
<evidence type="ECO:0000313" key="1">
    <source>
        <dbReference type="EMBL" id="KAG0589610.1"/>
    </source>
</evidence>
<comment type="caution">
    <text evidence="1">The sequence shown here is derived from an EMBL/GenBank/DDBJ whole genome shotgun (WGS) entry which is preliminary data.</text>
</comment>
<dbReference type="Proteomes" id="UP000822688">
    <property type="component" value="Chromosome 1"/>
</dbReference>
<dbReference type="AlphaFoldDB" id="A0A8T0J0Z2"/>
<accession>A0A8T0J0Z2</accession>
<dbReference type="EMBL" id="CM026421">
    <property type="protein sequence ID" value="KAG0589610.1"/>
    <property type="molecule type" value="Genomic_DNA"/>
</dbReference>
<keyword evidence="2" id="KW-1185">Reference proteome</keyword>
<sequence>MRSVCLVLCPRKLLHMLLSFLIKSRGAGIGVAGIWGARVSGACATAALRVSGLCVE</sequence>
<proteinExistence type="predicted"/>
<protein>
    <submittedName>
        <fullName evidence="1">Uncharacterized protein</fullName>
    </submittedName>
</protein>
<reference evidence="1" key="1">
    <citation type="submission" date="2020-06" db="EMBL/GenBank/DDBJ databases">
        <title>WGS assembly of Ceratodon purpureus strain R40.</title>
        <authorList>
            <person name="Carey S.B."/>
            <person name="Jenkins J."/>
            <person name="Shu S."/>
            <person name="Lovell J.T."/>
            <person name="Sreedasyam A."/>
            <person name="Maumus F."/>
            <person name="Tiley G.P."/>
            <person name="Fernandez-Pozo N."/>
            <person name="Barry K."/>
            <person name="Chen C."/>
            <person name="Wang M."/>
            <person name="Lipzen A."/>
            <person name="Daum C."/>
            <person name="Saski C.A."/>
            <person name="Payton A.C."/>
            <person name="Mcbreen J.C."/>
            <person name="Conrad R.E."/>
            <person name="Kollar L.M."/>
            <person name="Olsson S."/>
            <person name="Huttunen S."/>
            <person name="Landis J.B."/>
            <person name="Wickett N.J."/>
            <person name="Johnson M.G."/>
            <person name="Rensing S.A."/>
            <person name="Grimwood J."/>
            <person name="Schmutz J."/>
            <person name="Mcdaniel S.F."/>
        </authorList>
    </citation>
    <scope>NUCLEOTIDE SEQUENCE</scope>
    <source>
        <strain evidence="1">R40</strain>
    </source>
</reference>
<evidence type="ECO:0000313" key="2">
    <source>
        <dbReference type="Proteomes" id="UP000822688"/>
    </source>
</evidence>
<gene>
    <name evidence="1" type="ORF">KC19_1G033600</name>
</gene>